<keyword evidence="12" id="KW-0969">Cilium</keyword>
<evidence type="ECO:0000256" key="7">
    <source>
        <dbReference type="RuleBase" id="RU362065"/>
    </source>
</evidence>
<dbReference type="GO" id="GO:0005576">
    <property type="term" value="C:extracellular region"/>
    <property type="evidence" value="ECO:0007669"/>
    <property type="project" value="UniProtKB-SubCell"/>
</dbReference>
<keyword evidence="5 7" id="KW-0964">Secreted</keyword>
<feature type="domain" description="Flagellar basal body rod protein N-terminal" evidence="8">
    <location>
        <begin position="7"/>
        <end position="34"/>
    </location>
</feature>
<protein>
    <recommendedName>
        <fullName evidence="4 7">Flagellar hook-associated protein 1</fullName>
        <shortName evidence="7">HAP1</shortName>
    </recommendedName>
</protein>
<sequence>MANIFSIGQSALSVAQAGVNTAGHNIANVNTAGYSRQTVVQVASQAGGQVMSNVSMGAQVAEVKRNYSSFLGKQLLSTQSQASQLEVQYGRTQQIDNLLADSSVGLAPAMQDFFNSLQNVSTAPGDSTLRQSVLFSAESVTTRFNDMGGQLDEIRQGVNSQIESQVQELNAAAQHLVNLNQAIVGSRGPSGGQSNDLLDQRDQLLRDLSKVVSISVTEQDDQVSVFIGNGQPLVAGTTAYQFKTQPSRTDSGRLEVAQDFGNQAGSPLSSQQSVGGALGGLLAFRDQVLEPAQNALGLVALGLASSLNAQQAQGYDQSGAAGKPLFDLPPVGVSPSSANQGGASLGAELGDISKLTASDFTFRRTGDQYQLLRSPDQQLVASSANADEVLAASAEQGFTLQLSGALNAGDSFLIRPTANAARGIGVALQDGRDLALASAQTAAAGDSGNLRQMVALQNAKTMNGGTSSIQSTYGQLVGRIGSQTRELQLTSQSATQINAQTETALQNASGVNLDEEAIDLMRYQQAYQAAGKVMQMAQQLFSTVLDMGR</sequence>
<dbReference type="Proteomes" id="UP000238589">
    <property type="component" value="Unassembled WGS sequence"/>
</dbReference>
<dbReference type="SUPFAM" id="SSF64518">
    <property type="entry name" value="Phase 1 flagellin"/>
    <property type="match status" value="1"/>
</dbReference>
<keyword evidence="13" id="KW-1185">Reference proteome</keyword>
<keyword evidence="12" id="KW-0282">Flagellum</keyword>
<dbReference type="Pfam" id="PF00460">
    <property type="entry name" value="Flg_bb_rod"/>
    <property type="match status" value="1"/>
</dbReference>
<evidence type="ECO:0000256" key="1">
    <source>
        <dbReference type="ARBA" id="ARBA00004365"/>
    </source>
</evidence>
<accession>A0A2S9K4C7</accession>
<evidence type="ECO:0000259" key="10">
    <source>
        <dbReference type="Pfam" id="PF21158"/>
    </source>
</evidence>
<dbReference type="PRINTS" id="PR01005">
    <property type="entry name" value="FLGHOOKAP1"/>
</dbReference>
<dbReference type="InterPro" id="IPR010930">
    <property type="entry name" value="Flg_bb/hook_C_dom"/>
</dbReference>
<dbReference type="EMBL" id="PVLQ01000031">
    <property type="protein sequence ID" value="PRD65313.1"/>
    <property type="molecule type" value="Genomic_DNA"/>
</dbReference>
<keyword evidence="6 7" id="KW-0975">Bacterial flagellum</keyword>
<proteinExistence type="inferred from homology"/>
<dbReference type="NCBIfam" id="TIGR02492">
    <property type="entry name" value="flgK_ends"/>
    <property type="match status" value="1"/>
</dbReference>
<dbReference type="PANTHER" id="PTHR30033">
    <property type="entry name" value="FLAGELLAR HOOK-ASSOCIATED PROTEIN 1"/>
    <property type="match status" value="1"/>
</dbReference>
<comment type="similarity">
    <text evidence="3 7">Belongs to the flagella basal body rod proteins family.</text>
</comment>
<evidence type="ECO:0000256" key="4">
    <source>
        <dbReference type="ARBA" id="ARBA00016244"/>
    </source>
</evidence>
<evidence type="ECO:0000256" key="5">
    <source>
        <dbReference type="ARBA" id="ARBA00022525"/>
    </source>
</evidence>
<gene>
    <name evidence="7" type="primary">flgK</name>
    <name evidence="12" type="ORF">C6P64_09945</name>
</gene>
<dbReference type="RefSeq" id="WP_105748410.1">
    <property type="nucleotide sequence ID" value="NZ_PVLQ01000031.1"/>
</dbReference>
<evidence type="ECO:0000259" key="11">
    <source>
        <dbReference type="Pfam" id="PF22638"/>
    </source>
</evidence>
<evidence type="ECO:0000313" key="13">
    <source>
        <dbReference type="Proteomes" id="UP000238589"/>
    </source>
</evidence>
<dbReference type="GO" id="GO:0009424">
    <property type="term" value="C:bacterial-type flagellum hook"/>
    <property type="evidence" value="ECO:0007669"/>
    <property type="project" value="UniProtKB-UniRule"/>
</dbReference>
<dbReference type="InterPro" id="IPR049119">
    <property type="entry name" value="FlgK_D2-like"/>
</dbReference>
<dbReference type="Pfam" id="PF06429">
    <property type="entry name" value="Flg_bbr_C"/>
    <property type="match status" value="1"/>
</dbReference>
<evidence type="ECO:0000256" key="2">
    <source>
        <dbReference type="ARBA" id="ARBA00004613"/>
    </source>
</evidence>
<evidence type="ECO:0000313" key="12">
    <source>
        <dbReference type="EMBL" id="PRD65313.1"/>
    </source>
</evidence>
<evidence type="ECO:0000259" key="8">
    <source>
        <dbReference type="Pfam" id="PF00460"/>
    </source>
</evidence>
<evidence type="ECO:0000256" key="3">
    <source>
        <dbReference type="ARBA" id="ARBA00009677"/>
    </source>
</evidence>
<feature type="domain" description="Flagellar basal-body/hook protein C-terminal" evidence="9">
    <location>
        <begin position="507"/>
        <end position="547"/>
    </location>
</feature>
<dbReference type="InterPro" id="IPR053927">
    <property type="entry name" value="FlgK_helical"/>
</dbReference>
<dbReference type="InterPro" id="IPR002371">
    <property type="entry name" value="FlgK"/>
</dbReference>
<comment type="subcellular location">
    <subcellularLocation>
        <location evidence="1 7">Bacterial flagellum</location>
    </subcellularLocation>
    <subcellularLocation>
        <location evidence="2 7">Secreted</location>
    </subcellularLocation>
</comment>
<feature type="domain" description="Flagellar hook-associated protein FlgK helical" evidence="11">
    <location>
        <begin position="93"/>
        <end position="326"/>
    </location>
</feature>
<feature type="domain" description="Flagellar hook-associated protein 1 D2-like" evidence="10">
    <location>
        <begin position="337"/>
        <end position="416"/>
    </location>
</feature>
<dbReference type="GO" id="GO:0044780">
    <property type="term" value="P:bacterial-type flagellum assembly"/>
    <property type="evidence" value="ECO:0007669"/>
    <property type="project" value="InterPro"/>
</dbReference>
<dbReference type="Pfam" id="PF21158">
    <property type="entry name" value="flgK_1st_1"/>
    <property type="match status" value="1"/>
</dbReference>
<reference evidence="12 13" key="1">
    <citation type="submission" date="2018-03" db="EMBL/GenBank/DDBJ databases">
        <title>Comparative genomics illustrates the genes involved in a hyperalkaliphilic mechanisms of Serpentinomonas isolated from highly-alkaline calcium-rich serpentinized springs.</title>
        <authorList>
            <person name="Suzuki S."/>
            <person name="Ishii S."/>
            <person name="Walworth N."/>
            <person name="Bird L."/>
            <person name="Kuenen J.G."/>
            <person name="Nealson K.H."/>
        </authorList>
    </citation>
    <scope>NUCLEOTIDE SEQUENCE [LARGE SCALE GENOMIC DNA]</scope>
    <source>
        <strain evidence="12 13">P1</strain>
    </source>
</reference>
<dbReference type="InterPro" id="IPR001444">
    <property type="entry name" value="Flag_bb_rod_N"/>
</dbReference>
<dbReference type="OrthoDB" id="9802553at2"/>
<organism evidence="12 13">
    <name type="scientific">Malikia granosa</name>
    <dbReference type="NCBI Taxonomy" id="263067"/>
    <lineage>
        <taxon>Bacteria</taxon>
        <taxon>Pseudomonadati</taxon>
        <taxon>Pseudomonadota</taxon>
        <taxon>Betaproteobacteria</taxon>
        <taxon>Burkholderiales</taxon>
        <taxon>Comamonadaceae</taxon>
        <taxon>Malikia</taxon>
    </lineage>
</organism>
<evidence type="ECO:0000259" key="9">
    <source>
        <dbReference type="Pfam" id="PF06429"/>
    </source>
</evidence>
<dbReference type="PANTHER" id="PTHR30033:SF1">
    <property type="entry name" value="FLAGELLAR HOOK-ASSOCIATED PROTEIN 1"/>
    <property type="match status" value="1"/>
</dbReference>
<dbReference type="GO" id="GO:0005198">
    <property type="term" value="F:structural molecule activity"/>
    <property type="evidence" value="ECO:0007669"/>
    <property type="project" value="UniProtKB-UniRule"/>
</dbReference>
<evidence type="ECO:0000256" key="6">
    <source>
        <dbReference type="ARBA" id="ARBA00023143"/>
    </source>
</evidence>
<keyword evidence="12" id="KW-0966">Cell projection</keyword>
<comment type="caution">
    <text evidence="12">The sequence shown here is derived from an EMBL/GenBank/DDBJ whole genome shotgun (WGS) entry which is preliminary data.</text>
</comment>
<dbReference type="Pfam" id="PF22638">
    <property type="entry name" value="FlgK_D1"/>
    <property type="match status" value="1"/>
</dbReference>
<name>A0A2S9K4C7_9BURK</name>
<dbReference type="AlphaFoldDB" id="A0A2S9K4C7"/>